<keyword evidence="7" id="KW-1185">Reference proteome</keyword>
<dbReference type="InterPro" id="IPR008258">
    <property type="entry name" value="Transglycosylase_SLT_dom_1"/>
</dbReference>
<evidence type="ECO:0000259" key="4">
    <source>
        <dbReference type="Pfam" id="PF01464"/>
    </source>
</evidence>
<evidence type="ECO:0000256" key="2">
    <source>
        <dbReference type="ARBA" id="ARBA00022729"/>
    </source>
</evidence>
<dbReference type="InterPro" id="IPR037061">
    <property type="entry name" value="Lytic_TGlycoase_superhlx_L_sf"/>
</dbReference>
<dbReference type="GO" id="GO:0004553">
    <property type="term" value="F:hydrolase activity, hydrolyzing O-glycosyl compounds"/>
    <property type="evidence" value="ECO:0007669"/>
    <property type="project" value="InterPro"/>
</dbReference>
<feature type="domain" description="Transglycosylase SLT" evidence="4">
    <location>
        <begin position="484"/>
        <end position="592"/>
    </location>
</feature>
<dbReference type="PANTHER" id="PTHR37423">
    <property type="entry name" value="SOLUBLE LYTIC MUREIN TRANSGLYCOSYLASE-RELATED"/>
    <property type="match status" value="1"/>
</dbReference>
<dbReference type="EMBL" id="SNYM01000012">
    <property type="protein sequence ID" value="TDQ46830.1"/>
    <property type="molecule type" value="Genomic_DNA"/>
</dbReference>
<dbReference type="GO" id="GO:0042597">
    <property type="term" value="C:periplasmic space"/>
    <property type="evidence" value="ECO:0007669"/>
    <property type="project" value="InterPro"/>
</dbReference>
<evidence type="ECO:0000256" key="3">
    <source>
        <dbReference type="SAM" id="SignalP"/>
    </source>
</evidence>
<evidence type="ECO:0000313" key="7">
    <source>
        <dbReference type="Proteomes" id="UP000295375"/>
    </source>
</evidence>
<dbReference type="Gene3D" id="1.25.20.10">
    <property type="entry name" value="Bacterial muramidases"/>
    <property type="match status" value="1"/>
</dbReference>
<dbReference type="PANTHER" id="PTHR37423:SF5">
    <property type="entry name" value="SOLUBLE LYTIC MUREIN TRANSGLYCOSYLASE"/>
    <property type="match status" value="1"/>
</dbReference>
<feature type="chain" id="PRO_5020946233" evidence="3">
    <location>
        <begin position="20"/>
        <end position="653"/>
    </location>
</feature>
<feature type="signal peptide" evidence="3">
    <location>
        <begin position="1"/>
        <end position="19"/>
    </location>
</feature>
<gene>
    <name evidence="6" type="ORF">EV696_11292</name>
</gene>
<dbReference type="RefSeq" id="WP_162848193.1">
    <property type="nucleotide sequence ID" value="NZ_CP037953.1"/>
</dbReference>
<dbReference type="Pfam" id="PF14718">
    <property type="entry name" value="SLT_L"/>
    <property type="match status" value="1"/>
</dbReference>
<protein>
    <submittedName>
        <fullName evidence="6">Soluble lytic murein transglycosylase</fullName>
    </submittedName>
</protein>
<dbReference type="CDD" id="cd13401">
    <property type="entry name" value="Slt70-like"/>
    <property type="match status" value="1"/>
</dbReference>
<dbReference type="Proteomes" id="UP000295375">
    <property type="component" value="Unassembled WGS sequence"/>
</dbReference>
<sequence>MKSLIVLFCCSLVAFVANAGSPSPEQNEAQRKLFRQLEAKIDSQPQALAEHSGQLQNYPLLPYLEAAVLSQRLHRTSPEELASFIANHQPAPFAEQLRLQWLRSLKARQLDDTFLEHYQPTRDDSLRCHYLNLAGKRSATRSKALQEFHEWWLSGEDMPADCRPIEKLWQEFGGKTPELLWQRIEQAIRHGKPATALALKKDLPKIEQAAVDYWLQVRQNPGLIARPHKHSYPDELEYRIKAYGLERLAWRDRDVALNHYQQVATDEQFPNPLRVQVQKTYALALASAAHPAGTGFLAAIPQDARDERIDSWRIVDALRRLNWDDTDYWLSQLDAKTAEQARWRYFSGKSAAAQGRSGHASAVWQPLASESSYYGFLARAQIGLNGKPTAPALEVSAKTLAAMREHSSIRRAQELLALSRTIQARREWQAMLPTLQPSEAQAAAMIAHEWGWDDRAIFSLAKAPVEGAWDVRFPLQHRDRIALETEKHALDPTWAFAITRQESAFMSDAKSPAGAMGLMQLMPATAQMTAKKHRIAYRGQHDLIQPHQNIRLGVAHLADLIDRNEGNFVYATAAYNAGQGRVNRWREQFGELPLDIWIETIPYNETQQYVKNVMAYSLIYSGRLEQPTSAFDYLISQIGAPTATISPAINITP</sequence>
<dbReference type="InterPro" id="IPR023346">
    <property type="entry name" value="Lysozyme-like_dom_sf"/>
</dbReference>
<accession>A0A4R6UIT4</accession>
<name>A0A4R6UIT4_9GAMM</name>
<reference evidence="6 7" key="1">
    <citation type="submission" date="2019-03" db="EMBL/GenBank/DDBJ databases">
        <title>Genomic Encyclopedia of Type Strains, Phase IV (KMG-IV): sequencing the most valuable type-strain genomes for metagenomic binning, comparative biology and taxonomic classification.</title>
        <authorList>
            <person name="Goeker M."/>
        </authorList>
    </citation>
    <scope>NUCLEOTIDE SEQUENCE [LARGE SCALE GENOMIC DNA]</scope>
    <source>
        <strain evidence="6 7">DSM 103792</strain>
    </source>
</reference>
<dbReference type="Gene3D" id="1.10.1240.20">
    <property type="entry name" value="Lytic transglycosylase, superhelical linker domain"/>
    <property type="match status" value="1"/>
</dbReference>
<dbReference type="SUPFAM" id="SSF53955">
    <property type="entry name" value="Lysozyme-like"/>
    <property type="match status" value="1"/>
</dbReference>
<organism evidence="6 7">
    <name type="scientific">Permianibacter aggregans</name>
    <dbReference type="NCBI Taxonomy" id="1510150"/>
    <lineage>
        <taxon>Bacteria</taxon>
        <taxon>Pseudomonadati</taxon>
        <taxon>Pseudomonadota</taxon>
        <taxon>Gammaproteobacteria</taxon>
        <taxon>Pseudomonadales</taxon>
        <taxon>Pseudomonadaceae</taxon>
        <taxon>Permianibacter</taxon>
    </lineage>
</organism>
<comment type="caution">
    <text evidence="6">The sequence shown here is derived from an EMBL/GenBank/DDBJ whole genome shotgun (WGS) entry which is preliminary data.</text>
</comment>
<dbReference type="InterPro" id="IPR012289">
    <property type="entry name" value="Lytic_TGlycosylase_superhlx_L"/>
</dbReference>
<evidence type="ECO:0000256" key="1">
    <source>
        <dbReference type="ARBA" id="ARBA00007734"/>
    </source>
</evidence>
<dbReference type="AlphaFoldDB" id="A0A4R6UIT4"/>
<keyword evidence="2 3" id="KW-0732">Signal</keyword>
<evidence type="ECO:0000259" key="5">
    <source>
        <dbReference type="Pfam" id="PF14718"/>
    </source>
</evidence>
<dbReference type="Pfam" id="PF01464">
    <property type="entry name" value="SLT"/>
    <property type="match status" value="1"/>
</dbReference>
<dbReference type="SUPFAM" id="SSF48435">
    <property type="entry name" value="Bacterial muramidases"/>
    <property type="match status" value="1"/>
</dbReference>
<proteinExistence type="inferred from homology"/>
<evidence type="ECO:0000313" key="6">
    <source>
        <dbReference type="EMBL" id="TDQ46830.1"/>
    </source>
</evidence>
<dbReference type="InterPro" id="IPR008939">
    <property type="entry name" value="Lytic_TGlycosylase_superhlx_U"/>
</dbReference>
<comment type="similarity">
    <text evidence="1">Belongs to the transglycosylase Slt family.</text>
</comment>
<dbReference type="Gene3D" id="1.10.530.10">
    <property type="match status" value="1"/>
</dbReference>
<feature type="domain" description="Lytic transglycosylase superhelical linker" evidence="5">
    <location>
        <begin position="404"/>
        <end position="463"/>
    </location>
</feature>